<evidence type="ECO:0000256" key="2">
    <source>
        <dbReference type="SAM" id="Phobius"/>
    </source>
</evidence>
<feature type="transmembrane region" description="Helical" evidence="2">
    <location>
        <begin position="55"/>
        <end position="74"/>
    </location>
</feature>
<gene>
    <name evidence="4" type="ORF">FHR70_003618</name>
</gene>
<evidence type="ECO:0000313" key="5">
    <source>
        <dbReference type="Proteomes" id="UP000532010"/>
    </source>
</evidence>
<dbReference type="AlphaFoldDB" id="A0A7W4VNQ2"/>
<reference evidence="4 5" key="1">
    <citation type="submission" date="2020-08" db="EMBL/GenBank/DDBJ databases">
        <title>The Agave Microbiome: Exploring the role of microbial communities in plant adaptations to desert environments.</title>
        <authorList>
            <person name="Partida-Martinez L.P."/>
        </authorList>
    </citation>
    <scope>NUCLEOTIDE SEQUENCE [LARGE SCALE GENOMIC DNA]</scope>
    <source>
        <strain evidence="4 5">AT3.9</strain>
    </source>
</reference>
<accession>A0A7W4VNQ2</accession>
<evidence type="ECO:0000256" key="3">
    <source>
        <dbReference type="SAM" id="SignalP"/>
    </source>
</evidence>
<keyword evidence="2" id="KW-1133">Transmembrane helix</keyword>
<keyword evidence="5" id="KW-1185">Reference proteome</keyword>
<protein>
    <recommendedName>
        <fullName evidence="6">Transmembrane protein</fullName>
    </recommendedName>
</protein>
<proteinExistence type="predicted"/>
<feature type="compositionally biased region" description="Basic residues" evidence="1">
    <location>
        <begin position="27"/>
        <end position="42"/>
    </location>
</feature>
<keyword evidence="2" id="KW-0812">Transmembrane</keyword>
<feature type="chain" id="PRO_5030780750" description="Transmembrane protein" evidence="3">
    <location>
        <begin position="23"/>
        <end position="107"/>
    </location>
</feature>
<feature type="signal peptide" evidence="3">
    <location>
        <begin position="1"/>
        <end position="22"/>
    </location>
</feature>
<organism evidence="4 5">
    <name type="scientific">Microvirga lupini</name>
    <dbReference type="NCBI Taxonomy" id="420324"/>
    <lineage>
        <taxon>Bacteria</taxon>
        <taxon>Pseudomonadati</taxon>
        <taxon>Pseudomonadota</taxon>
        <taxon>Alphaproteobacteria</taxon>
        <taxon>Hyphomicrobiales</taxon>
        <taxon>Methylobacteriaceae</taxon>
        <taxon>Microvirga</taxon>
    </lineage>
</organism>
<dbReference type="EMBL" id="JACHWB010000005">
    <property type="protein sequence ID" value="MBB3020532.1"/>
    <property type="molecule type" value="Genomic_DNA"/>
</dbReference>
<dbReference type="RefSeq" id="WP_183452629.1">
    <property type="nucleotide sequence ID" value="NZ_JACHWB010000005.1"/>
</dbReference>
<dbReference type="Proteomes" id="UP000532010">
    <property type="component" value="Unassembled WGS sequence"/>
</dbReference>
<evidence type="ECO:0000256" key="1">
    <source>
        <dbReference type="SAM" id="MobiDB-lite"/>
    </source>
</evidence>
<sequence length="107" mass="11806">MRKALVAISAALLAATSFTGVADARPGKGKGHAYGHQKSHKAQRYVVQRRNNNNAAIAAGVTGAILGGALAATARPAYRTYERPAYRTYEAPRRTYYREEYYDSYDY</sequence>
<name>A0A7W4VNQ2_9HYPH</name>
<evidence type="ECO:0000313" key="4">
    <source>
        <dbReference type="EMBL" id="MBB3020532.1"/>
    </source>
</evidence>
<feature type="region of interest" description="Disordered" evidence="1">
    <location>
        <begin position="23"/>
        <end position="42"/>
    </location>
</feature>
<evidence type="ECO:0008006" key="6">
    <source>
        <dbReference type="Google" id="ProtNLM"/>
    </source>
</evidence>
<comment type="caution">
    <text evidence="4">The sequence shown here is derived from an EMBL/GenBank/DDBJ whole genome shotgun (WGS) entry which is preliminary data.</text>
</comment>
<keyword evidence="2" id="KW-0472">Membrane</keyword>
<keyword evidence="3" id="KW-0732">Signal</keyword>